<keyword evidence="1" id="KW-0175">Coiled coil</keyword>
<evidence type="ECO:0000313" key="3">
    <source>
        <dbReference type="EMBL" id="KUE76784.1"/>
    </source>
</evidence>
<evidence type="ECO:0000256" key="1">
    <source>
        <dbReference type="SAM" id="Coils"/>
    </source>
</evidence>
<reference evidence="4 7" key="3">
    <citation type="submission" date="2019-08" db="EMBL/GenBank/DDBJ databases">
        <title>In-depth cultivation of the pig gut microbiome towards novel bacterial diversity and tailored functional studies.</title>
        <authorList>
            <person name="Wylensek D."/>
            <person name="Hitch T.C.A."/>
            <person name="Clavel T."/>
        </authorList>
    </citation>
    <scope>NUCLEOTIDE SEQUENCE [LARGE SCALE GENOMIC DNA]</scope>
    <source>
        <strain evidence="4 7">WCA3-601-WT-6J</strain>
    </source>
</reference>
<evidence type="ECO:0000313" key="6">
    <source>
        <dbReference type="Proteomes" id="UP000053433"/>
    </source>
</evidence>
<reference evidence="3 6" key="1">
    <citation type="submission" date="2015-10" db="EMBL/GenBank/DDBJ databases">
        <title>A novel member of the family Ruminococcaceae isolated from human faeces.</title>
        <authorList>
            <person name="Shkoporov A.N."/>
            <person name="Chaplin A.V."/>
            <person name="Motuzova O.V."/>
            <person name="Kafarskaia L.I."/>
            <person name="Efimov B.A."/>
        </authorList>
    </citation>
    <scope>NUCLEOTIDE SEQUENCE [LARGE SCALE GENOMIC DNA]</scope>
    <source>
        <strain evidence="3 6">668</strain>
    </source>
</reference>
<dbReference type="Proteomes" id="UP000449193">
    <property type="component" value="Unassembled WGS sequence"/>
</dbReference>
<evidence type="ECO:0000313" key="5">
    <source>
        <dbReference type="EMBL" id="MTS51986.1"/>
    </source>
</evidence>
<feature type="transmembrane region" description="Helical" evidence="2">
    <location>
        <begin position="12"/>
        <end position="35"/>
    </location>
</feature>
<protein>
    <submittedName>
        <fullName evidence="4 5">Septum formation initiator</fullName>
    </submittedName>
</protein>
<evidence type="ECO:0000313" key="8">
    <source>
        <dbReference type="Proteomes" id="UP000449193"/>
    </source>
</evidence>
<comment type="caution">
    <text evidence="3">The sequence shown here is derived from an EMBL/GenBank/DDBJ whole genome shotgun (WGS) entry which is preliminary data.</text>
</comment>
<keyword evidence="2" id="KW-0472">Membrane</keyword>
<evidence type="ECO:0000256" key="2">
    <source>
        <dbReference type="SAM" id="Phobius"/>
    </source>
</evidence>
<name>A0A0W7TSI6_9FIRM</name>
<feature type="coiled-coil region" evidence="1">
    <location>
        <begin position="32"/>
        <end position="66"/>
    </location>
</feature>
<keyword evidence="2" id="KW-0812">Transmembrane</keyword>
<sequence>MAERKRKQKKGFSALAVRIGLVCVCIYLCVSLVFAQIDIVSKRQQLENLTQQVAAQEAANTELQRTLDSGDEAAYMERIARDKLGYVLPGEHIYVDMSGD</sequence>
<dbReference type="RefSeq" id="WP_009323580.1">
    <property type="nucleotide sequence ID" value="NZ_CAOJUJ010000061.1"/>
</dbReference>
<dbReference type="Proteomes" id="UP000053433">
    <property type="component" value="Unassembled WGS sequence"/>
</dbReference>
<gene>
    <name evidence="3" type="ORF">ASJ35_07210</name>
    <name evidence="4" type="ORF">FYJ76_05005</name>
    <name evidence="5" type="ORF">GMD52_10575</name>
</gene>
<dbReference type="AlphaFoldDB" id="A0A0W7TSI6"/>
<evidence type="ECO:0000313" key="4">
    <source>
        <dbReference type="EMBL" id="MST91298.1"/>
    </source>
</evidence>
<dbReference type="EMBL" id="VUNJ01000004">
    <property type="protein sequence ID" value="MST91298.1"/>
    <property type="molecule type" value="Genomic_DNA"/>
</dbReference>
<dbReference type="InterPro" id="IPR007060">
    <property type="entry name" value="FtsL/DivIC"/>
</dbReference>
<evidence type="ECO:0000313" key="7">
    <source>
        <dbReference type="Proteomes" id="UP000431913"/>
    </source>
</evidence>
<organism evidence="3 6">
    <name type="scientific">Ruthenibacterium lactatiformans</name>
    <dbReference type="NCBI Taxonomy" id="1550024"/>
    <lineage>
        <taxon>Bacteria</taxon>
        <taxon>Bacillati</taxon>
        <taxon>Bacillota</taxon>
        <taxon>Clostridia</taxon>
        <taxon>Eubacteriales</taxon>
        <taxon>Oscillospiraceae</taxon>
        <taxon>Ruthenibacterium</taxon>
    </lineage>
</organism>
<dbReference type="EMBL" id="LMUA01000007">
    <property type="protein sequence ID" value="KUE76784.1"/>
    <property type="molecule type" value="Genomic_DNA"/>
</dbReference>
<dbReference type="Proteomes" id="UP000431913">
    <property type="component" value="Unassembled WGS sequence"/>
</dbReference>
<reference evidence="5 8" key="2">
    <citation type="journal article" date="2019" name="Nat. Med.">
        <title>A library of human gut bacterial isolates paired with longitudinal multiomics data enables mechanistic microbiome research.</title>
        <authorList>
            <person name="Poyet M."/>
            <person name="Groussin M."/>
            <person name="Gibbons S.M."/>
            <person name="Avila-Pacheco J."/>
            <person name="Jiang X."/>
            <person name="Kearney S.M."/>
            <person name="Perrotta A.R."/>
            <person name="Berdy B."/>
            <person name="Zhao S."/>
            <person name="Lieberman T.D."/>
            <person name="Swanson P.K."/>
            <person name="Smith M."/>
            <person name="Roesemann S."/>
            <person name="Alexander J.E."/>
            <person name="Rich S.A."/>
            <person name="Livny J."/>
            <person name="Vlamakis H."/>
            <person name="Clish C."/>
            <person name="Bullock K."/>
            <person name="Deik A."/>
            <person name="Scott J."/>
            <person name="Pierce K.A."/>
            <person name="Xavier R.J."/>
            <person name="Alm E.J."/>
        </authorList>
    </citation>
    <scope>NUCLEOTIDE SEQUENCE [LARGE SCALE GENOMIC DNA]</scope>
    <source>
        <strain evidence="5 8">BIOML-A7</strain>
    </source>
</reference>
<proteinExistence type="predicted"/>
<dbReference type="EMBL" id="WMZR01000013">
    <property type="protein sequence ID" value="MTS51986.1"/>
    <property type="molecule type" value="Genomic_DNA"/>
</dbReference>
<dbReference type="GeneID" id="42856523"/>
<dbReference type="Pfam" id="PF04977">
    <property type="entry name" value="DivIC"/>
    <property type="match status" value="1"/>
</dbReference>
<accession>A0A0W7TSI6</accession>
<keyword evidence="2" id="KW-1133">Transmembrane helix</keyword>